<evidence type="ECO:0000256" key="3">
    <source>
        <dbReference type="ARBA" id="ARBA00022741"/>
    </source>
</evidence>
<proteinExistence type="inferred from homology"/>
<name>U4TM77_9LACO</name>
<keyword evidence="4" id="KW-0067">ATP-binding</keyword>
<dbReference type="SMART" id="SM00382">
    <property type="entry name" value="AAA"/>
    <property type="match status" value="1"/>
</dbReference>
<organism evidence="6 7">
    <name type="scientific">Schleiferilactobacillus shenzhenensis LY-73</name>
    <dbReference type="NCBI Taxonomy" id="1231336"/>
    <lineage>
        <taxon>Bacteria</taxon>
        <taxon>Bacillati</taxon>
        <taxon>Bacillota</taxon>
        <taxon>Bacilli</taxon>
        <taxon>Lactobacillales</taxon>
        <taxon>Lactobacillaceae</taxon>
        <taxon>Schleiferilactobacillus</taxon>
    </lineage>
</organism>
<dbReference type="Proteomes" id="UP000030647">
    <property type="component" value="Unassembled WGS sequence"/>
</dbReference>
<dbReference type="GO" id="GO:0005524">
    <property type="term" value="F:ATP binding"/>
    <property type="evidence" value="ECO:0007669"/>
    <property type="project" value="UniProtKB-KW"/>
</dbReference>
<keyword evidence="2" id="KW-0813">Transport</keyword>
<evidence type="ECO:0000259" key="5">
    <source>
        <dbReference type="PROSITE" id="PS50893"/>
    </source>
</evidence>
<accession>U4TM77</accession>
<evidence type="ECO:0000313" key="7">
    <source>
        <dbReference type="Proteomes" id="UP000030647"/>
    </source>
</evidence>
<dbReference type="PROSITE" id="PS50893">
    <property type="entry name" value="ABC_TRANSPORTER_2"/>
    <property type="match status" value="1"/>
</dbReference>
<dbReference type="eggNOG" id="COG1131">
    <property type="taxonomic scope" value="Bacteria"/>
</dbReference>
<dbReference type="PANTHER" id="PTHR42711:SF5">
    <property type="entry name" value="ABC TRANSPORTER ATP-BINDING PROTEIN NATA"/>
    <property type="match status" value="1"/>
</dbReference>
<dbReference type="Gene3D" id="3.40.50.300">
    <property type="entry name" value="P-loop containing nucleotide triphosphate hydrolases"/>
    <property type="match status" value="1"/>
</dbReference>
<dbReference type="EMBL" id="KI271584">
    <property type="protein sequence ID" value="ERL65976.1"/>
    <property type="molecule type" value="Genomic_DNA"/>
</dbReference>
<sequence>MSAAIQLINIRKSFKKKQVLRGVTLAIQPGEVLGLLGPNGAGKSTLIKIMTGLLAPDGGDVKIFGRSLAKNKRLLRQSLGLAPQAIAVYPQLTVAQNLRSFGTINGLSGRQVQTKYDQVLPIFGLQDMQTEKAADLSGGQKRRLHSAIALMGPAKIIFLDEPTVGADVDSRNRIIAAVRHLSDQGITVVYTTHYLAEMAALHARIAFLNHGVIQATGSTESIIRQYAHPAVTLSFKGRLPAGLPGWEKDANHLRVSVPAATSPAQLLQTALTNPAVRDAQLTDVQITQADLESAYHTLLERDATHVD</sequence>
<dbReference type="InterPro" id="IPR027417">
    <property type="entry name" value="P-loop_NTPase"/>
</dbReference>
<evidence type="ECO:0000256" key="4">
    <source>
        <dbReference type="ARBA" id="ARBA00022840"/>
    </source>
</evidence>
<reference evidence="7" key="1">
    <citation type="journal article" date="2013" name="Genome Announc.">
        <title>Whole-Genome Sequencing of Lactobacillus shenzhenensis Strain LY-73T.</title>
        <authorList>
            <person name="Lin Z."/>
            <person name="Liu Z."/>
            <person name="Yang R."/>
            <person name="Zou Y."/>
            <person name="Wan D."/>
            <person name="Chen J."/>
            <person name="Guo M."/>
            <person name="Zhao J."/>
            <person name="Fang C."/>
            <person name="Yang R."/>
            <person name="Liu F."/>
        </authorList>
    </citation>
    <scope>NUCLEOTIDE SEQUENCE [LARGE SCALE GENOMIC DNA]</scope>
    <source>
        <strain evidence="7">LY-73</strain>
    </source>
</reference>
<dbReference type="InterPro" id="IPR003593">
    <property type="entry name" value="AAA+_ATPase"/>
</dbReference>
<evidence type="ECO:0000256" key="1">
    <source>
        <dbReference type="ARBA" id="ARBA00005417"/>
    </source>
</evidence>
<evidence type="ECO:0000256" key="2">
    <source>
        <dbReference type="ARBA" id="ARBA00022448"/>
    </source>
</evidence>
<dbReference type="SUPFAM" id="SSF52540">
    <property type="entry name" value="P-loop containing nucleoside triphosphate hydrolases"/>
    <property type="match status" value="1"/>
</dbReference>
<dbReference type="HOGENOM" id="CLU_000604_1_2_9"/>
<feature type="domain" description="ABC transporter" evidence="5">
    <location>
        <begin position="5"/>
        <end position="235"/>
    </location>
</feature>
<evidence type="ECO:0000313" key="6">
    <source>
        <dbReference type="EMBL" id="ERL65976.1"/>
    </source>
</evidence>
<dbReference type="STRING" id="1231336.L248_2052"/>
<keyword evidence="7" id="KW-1185">Reference proteome</keyword>
<keyword evidence="3" id="KW-0547">Nucleotide-binding</keyword>
<dbReference type="PANTHER" id="PTHR42711">
    <property type="entry name" value="ABC TRANSPORTER ATP-BINDING PROTEIN"/>
    <property type="match status" value="1"/>
</dbReference>
<comment type="similarity">
    <text evidence="1">Belongs to the ABC transporter superfamily.</text>
</comment>
<dbReference type="GO" id="GO:0016887">
    <property type="term" value="F:ATP hydrolysis activity"/>
    <property type="evidence" value="ECO:0007669"/>
    <property type="project" value="InterPro"/>
</dbReference>
<dbReference type="RefSeq" id="WP_022528919.1">
    <property type="nucleotide sequence ID" value="NZ_KI271584.1"/>
</dbReference>
<dbReference type="AlphaFoldDB" id="U4TM77"/>
<protein>
    <recommendedName>
        <fullName evidence="5">ABC transporter domain-containing protein</fullName>
    </recommendedName>
</protein>
<dbReference type="InterPro" id="IPR050763">
    <property type="entry name" value="ABC_transporter_ATP-binding"/>
</dbReference>
<gene>
    <name evidence="6" type="ORF">L248_2052</name>
</gene>
<dbReference type="InterPro" id="IPR003439">
    <property type="entry name" value="ABC_transporter-like_ATP-bd"/>
</dbReference>
<dbReference type="Pfam" id="PF00005">
    <property type="entry name" value="ABC_tran"/>
    <property type="match status" value="1"/>
</dbReference>
<dbReference type="OrthoDB" id="9804819at2"/>